<organism evidence="1 2">
    <name type="scientific">Allacma fusca</name>
    <dbReference type="NCBI Taxonomy" id="39272"/>
    <lineage>
        <taxon>Eukaryota</taxon>
        <taxon>Metazoa</taxon>
        <taxon>Ecdysozoa</taxon>
        <taxon>Arthropoda</taxon>
        <taxon>Hexapoda</taxon>
        <taxon>Collembola</taxon>
        <taxon>Symphypleona</taxon>
        <taxon>Sminthuridae</taxon>
        <taxon>Allacma</taxon>
    </lineage>
</organism>
<keyword evidence="2" id="KW-1185">Reference proteome</keyword>
<sequence>FKISIVNGIQHERYVHSQVFLKIKNNCGSF</sequence>
<dbReference type="AlphaFoldDB" id="A0A8J2KZL2"/>
<proteinExistence type="predicted"/>
<evidence type="ECO:0000313" key="2">
    <source>
        <dbReference type="Proteomes" id="UP000708208"/>
    </source>
</evidence>
<dbReference type="Proteomes" id="UP000708208">
    <property type="component" value="Unassembled WGS sequence"/>
</dbReference>
<comment type="caution">
    <text evidence="1">The sequence shown here is derived from an EMBL/GenBank/DDBJ whole genome shotgun (WGS) entry which is preliminary data.</text>
</comment>
<gene>
    <name evidence="1" type="ORF">AFUS01_LOCUS34629</name>
</gene>
<name>A0A8J2KZL2_9HEXA</name>
<reference evidence="1" key="1">
    <citation type="submission" date="2021-06" db="EMBL/GenBank/DDBJ databases">
        <authorList>
            <person name="Hodson N. C."/>
            <person name="Mongue J. A."/>
            <person name="Jaron S. K."/>
        </authorList>
    </citation>
    <scope>NUCLEOTIDE SEQUENCE</scope>
</reference>
<dbReference type="EMBL" id="CAJVCH010532994">
    <property type="protein sequence ID" value="CAG7824476.1"/>
    <property type="molecule type" value="Genomic_DNA"/>
</dbReference>
<accession>A0A8J2KZL2</accession>
<protein>
    <submittedName>
        <fullName evidence="1">Uncharacterized protein</fullName>
    </submittedName>
</protein>
<evidence type="ECO:0000313" key="1">
    <source>
        <dbReference type="EMBL" id="CAG7824476.1"/>
    </source>
</evidence>
<feature type="non-terminal residue" evidence="1">
    <location>
        <position position="1"/>
    </location>
</feature>